<protein>
    <recommendedName>
        <fullName evidence="1">Anti-sigma-28 factor FlgM C-terminal domain-containing protein</fullName>
    </recommendedName>
</protein>
<comment type="caution">
    <text evidence="2">The sequence shown here is derived from an EMBL/GenBank/DDBJ whole genome shotgun (WGS) entry which is preliminary data.</text>
</comment>
<accession>A0A2N5NDL1</accession>
<name>A0A2N5NDL1_9BACL</name>
<evidence type="ECO:0000313" key="3">
    <source>
        <dbReference type="Proteomes" id="UP000234789"/>
    </source>
</evidence>
<evidence type="ECO:0000313" key="2">
    <source>
        <dbReference type="EMBL" id="PLT48424.1"/>
    </source>
</evidence>
<feature type="domain" description="Anti-sigma-28 factor FlgM C-terminal" evidence="1">
    <location>
        <begin position="6"/>
        <end position="39"/>
    </location>
</feature>
<sequence length="44" mass="5064">MLASRQPESAERKQRIQELKNEVAAGTYRVDAGKIADKLWDYLN</sequence>
<evidence type="ECO:0000259" key="1">
    <source>
        <dbReference type="Pfam" id="PF04316"/>
    </source>
</evidence>
<dbReference type="Pfam" id="PF04316">
    <property type="entry name" value="FlgM"/>
    <property type="match status" value="1"/>
</dbReference>
<dbReference type="AlphaFoldDB" id="A0A2N5NDL1"/>
<dbReference type="InterPro" id="IPR035890">
    <property type="entry name" value="Anti-sigma-28_factor_FlgM_sf"/>
</dbReference>
<dbReference type="SUPFAM" id="SSF101498">
    <property type="entry name" value="Anti-sigma factor FlgM"/>
    <property type="match status" value="1"/>
</dbReference>
<dbReference type="Proteomes" id="UP000234789">
    <property type="component" value="Unassembled WGS sequence"/>
</dbReference>
<proteinExistence type="predicted"/>
<gene>
    <name evidence="2" type="ORF">B8V81_0556</name>
</gene>
<keyword evidence="3" id="KW-1185">Reference proteome</keyword>
<dbReference type="InterPro" id="IPR031316">
    <property type="entry name" value="FlgM_C"/>
</dbReference>
<dbReference type="EMBL" id="NFEZ01000001">
    <property type="protein sequence ID" value="PLT48424.1"/>
    <property type="molecule type" value="Genomic_DNA"/>
</dbReference>
<reference evidence="2 3" key="1">
    <citation type="submission" date="2017-05" db="EMBL/GenBank/DDBJ databases">
        <title>Functional genome analysis of Paenibacillus pasadenensis strain R16: insights on endophytic life style and antifungal activity.</title>
        <authorList>
            <person name="Passera A."/>
            <person name="Marcolungo L."/>
            <person name="Casati P."/>
            <person name="Brasca M."/>
            <person name="Quaglino F."/>
            <person name="Delledonne M."/>
        </authorList>
    </citation>
    <scope>NUCLEOTIDE SEQUENCE [LARGE SCALE GENOMIC DNA]</scope>
    <source>
        <strain evidence="2 3">R16</strain>
    </source>
</reference>
<organism evidence="2 3">
    <name type="scientific">Paenibacillus pasadenensis</name>
    <dbReference type="NCBI Taxonomy" id="217090"/>
    <lineage>
        <taxon>Bacteria</taxon>
        <taxon>Bacillati</taxon>
        <taxon>Bacillota</taxon>
        <taxon>Bacilli</taxon>
        <taxon>Bacillales</taxon>
        <taxon>Paenibacillaceae</taxon>
        <taxon>Paenibacillus</taxon>
    </lineage>
</organism>